<evidence type="ECO:0000313" key="2">
    <source>
        <dbReference type="Proteomes" id="UP000010959"/>
    </source>
</evidence>
<accession>L7CAG6</accession>
<sequence length="91" mass="10059">MVLNELNRHRVACLFVGLSPDQSRLVMVLLSSAAIRERVCWWRRCVTNSERPADTVQMAEMNAKNGATKLKNASQLISSGKGMTLPLASND</sequence>
<evidence type="ECO:0000313" key="1">
    <source>
        <dbReference type="EMBL" id="ELP30993.1"/>
    </source>
</evidence>
<name>L7CAG6_RHOBT</name>
<reference evidence="1 2" key="1">
    <citation type="journal article" date="2013" name="Mar. Genomics">
        <title>Expression of sulfatases in Rhodopirellula baltica and the diversity of sulfatases in the genus Rhodopirellula.</title>
        <authorList>
            <person name="Wegner C.E."/>
            <person name="Richter-Heitmann T."/>
            <person name="Klindworth A."/>
            <person name="Klockow C."/>
            <person name="Richter M."/>
            <person name="Achstetter T."/>
            <person name="Glockner F.O."/>
            <person name="Harder J."/>
        </authorList>
    </citation>
    <scope>NUCLEOTIDE SEQUENCE [LARGE SCALE GENOMIC DNA]</scope>
    <source>
        <strain evidence="1 2">SWK14</strain>
    </source>
</reference>
<gene>
    <name evidence="1" type="ORF">RBSWK_05086</name>
</gene>
<dbReference type="Proteomes" id="UP000010959">
    <property type="component" value="Unassembled WGS sequence"/>
</dbReference>
<protein>
    <submittedName>
        <fullName evidence="1">Uncharacterized protein</fullName>
    </submittedName>
</protein>
<proteinExistence type="predicted"/>
<dbReference type="EMBL" id="AMWG01000137">
    <property type="protein sequence ID" value="ELP30993.1"/>
    <property type="molecule type" value="Genomic_DNA"/>
</dbReference>
<organism evidence="1 2">
    <name type="scientific">Rhodopirellula baltica SWK14</name>
    <dbReference type="NCBI Taxonomy" id="993516"/>
    <lineage>
        <taxon>Bacteria</taxon>
        <taxon>Pseudomonadati</taxon>
        <taxon>Planctomycetota</taxon>
        <taxon>Planctomycetia</taxon>
        <taxon>Pirellulales</taxon>
        <taxon>Pirellulaceae</taxon>
        <taxon>Rhodopirellula</taxon>
    </lineage>
</organism>
<comment type="caution">
    <text evidence="1">The sequence shown here is derived from an EMBL/GenBank/DDBJ whole genome shotgun (WGS) entry which is preliminary data.</text>
</comment>
<dbReference type="AlphaFoldDB" id="L7CAG6"/>